<evidence type="ECO:0000256" key="1">
    <source>
        <dbReference type="SAM" id="Phobius"/>
    </source>
</evidence>
<comment type="caution">
    <text evidence="2">The sequence shown here is derived from an EMBL/GenBank/DDBJ whole genome shotgun (WGS) entry which is preliminary data.</text>
</comment>
<dbReference type="EMBL" id="JAANOU010000001">
    <property type="protein sequence ID" value="NIH79083.1"/>
    <property type="molecule type" value="Genomic_DNA"/>
</dbReference>
<keyword evidence="3" id="KW-1185">Reference proteome</keyword>
<dbReference type="Proteomes" id="UP000754495">
    <property type="component" value="Unassembled WGS sequence"/>
</dbReference>
<evidence type="ECO:0000313" key="3">
    <source>
        <dbReference type="Proteomes" id="UP000754495"/>
    </source>
</evidence>
<protein>
    <submittedName>
        <fullName evidence="2">Uncharacterized protein</fullName>
    </submittedName>
</protein>
<name>A0ABX0SQ44_9PSEU</name>
<organism evidence="2 3">
    <name type="scientific">Amycolatopsis viridis</name>
    <dbReference type="NCBI Taxonomy" id="185678"/>
    <lineage>
        <taxon>Bacteria</taxon>
        <taxon>Bacillati</taxon>
        <taxon>Actinomycetota</taxon>
        <taxon>Actinomycetes</taxon>
        <taxon>Pseudonocardiales</taxon>
        <taxon>Pseudonocardiaceae</taxon>
        <taxon>Amycolatopsis</taxon>
    </lineage>
</organism>
<keyword evidence="1" id="KW-1133">Transmembrane helix</keyword>
<dbReference type="RefSeq" id="WP_313886059.1">
    <property type="nucleotide sequence ID" value="NZ_JAANOU010000001.1"/>
</dbReference>
<feature type="transmembrane region" description="Helical" evidence="1">
    <location>
        <begin position="85"/>
        <end position="107"/>
    </location>
</feature>
<gene>
    <name evidence="2" type="ORF">FHX46_001613</name>
</gene>
<sequence length="117" mass="12477">MLAGLAMIPWVFYLSVTLPASARDAHWSLAWVGLDSCEALALFATGRFLLRRDNRCMLTAVGTAVLLLVDAWFDVTSAASAADLATAIVTAVFVEIPIALVCAVLAARVLRTPFPRG</sequence>
<keyword evidence="1" id="KW-0812">Transmembrane</keyword>
<feature type="transmembrane region" description="Helical" evidence="1">
    <location>
        <begin position="29"/>
        <end position="49"/>
    </location>
</feature>
<feature type="transmembrane region" description="Helical" evidence="1">
    <location>
        <begin position="56"/>
        <end position="73"/>
    </location>
</feature>
<keyword evidence="1" id="KW-0472">Membrane</keyword>
<accession>A0ABX0SQ44</accession>
<proteinExistence type="predicted"/>
<evidence type="ECO:0000313" key="2">
    <source>
        <dbReference type="EMBL" id="NIH79083.1"/>
    </source>
</evidence>
<reference evidence="2 3" key="1">
    <citation type="submission" date="2020-03" db="EMBL/GenBank/DDBJ databases">
        <title>Sequencing the genomes of 1000 actinobacteria strains.</title>
        <authorList>
            <person name="Klenk H.-P."/>
        </authorList>
    </citation>
    <scope>NUCLEOTIDE SEQUENCE [LARGE SCALE GENOMIC DNA]</scope>
    <source>
        <strain evidence="2 3">DSM 45668</strain>
    </source>
</reference>